<keyword evidence="4" id="KW-1185">Reference proteome</keyword>
<dbReference type="InterPro" id="IPR002656">
    <property type="entry name" value="Acyl_transf_3_dom"/>
</dbReference>
<feature type="transmembrane region" description="Helical" evidence="1">
    <location>
        <begin position="38"/>
        <end position="56"/>
    </location>
</feature>
<feature type="transmembrane region" description="Helical" evidence="1">
    <location>
        <begin position="271"/>
        <end position="291"/>
    </location>
</feature>
<feature type="transmembrane region" description="Helical" evidence="1">
    <location>
        <begin position="181"/>
        <end position="199"/>
    </location>
</feature>
<protein>
    <recommendedName>
        <fullName evidence="2">Acyltransferase 3 domain-containing protein</fullName>
    </recommendedName>
</protein>
<keyword evidence="1" id="KW-0812">Transmembrane</keyword>
<evidence type="ECO:0000256" key="1">
    <source>
        <dbReference type="SAM" id="Phobius"/>
    </source>
</evidence>
<feature type="transmembrane region" description="Helical" evidence="1">
    <location>
        <begin position="236"/>
        <end position="259"/>
    </location>
</feature>
<comment type="caution">
    <text evidence="3">The sequence shown here is derived from an EMBL/GenBank/DDBJ whole genome shotgun (WGS) entry which is preliminary data.</text>
</comment>
<dbReference type="Proteomes" id="UP000288028">
    <property type="component" value="Unassembled WGS sequence"/>
</dbReference>
<evidence type="ECO:0000259" key="2">
    <source>
        <dbReference type="Pfam" id="PF01757"/>
    </source>
</evidence>
<accession>A0A430B1F5</accession>
<organism evidence="3 4">
    <name type="scientific">Vagococcus carniphilus</name>
    <dbReference type="NCBI Taxonomy" id="218144"/>
    <lineage>
        <taxon>Bacteria</taxon>
        <taxon>Bacillati</taxon>
        <taxon>Bacillota</taxon>
        <taxon>Bacilli</taxon>
        <taxon>Lactobacillales</taxon>
        <taxon>Enterococcaceae</taxon>
        <taxon>Vagococcus</taxon>
    </lineage>
</organism>
<dbReference type="EMBL" id="NGKB01000007">
    <property type="protein sequence ID" value="RSU14138.1"/>
    <property type="molecule type" value="Genomic_DNA"/>
</dbReference>
<name>A0A430B1F5_9ENTE</name>
<feature type="transmembrane region" description="Helical" evidence="1">
    <location>
        <begin position="340"/>
        <end position="363"/>
    </location>
</feature>
<feature type="domain" description="Acyltransferase 3" evidence="2">
    <location>
        <begin position="37"/>
        <end position="357"/>
    </location>
</feature>
<feature type="transmembrane region" description="Helical" evidence="1">
    <location>
        <begin position="205"/>
        <end position="224"/>
    </location>
</feature>
<gene>
    <name evidence="3" type="ORF">CBF28_08270</name>
</gene>
<feature type="transmembrane region" description="Helical" evidence="1">
    <location>
        <begin position="111"/>
        <end position="130"/>
    </location>
</feature>
<dbReference type="AlphaFoldDB" id="A0A430B1F5"/>
<feature type="transmembrane region" description="Helical" evidence="1">
    <location>
        <begin position="303"/>
        <end position="320"/>
    </location>
</feature>
<dbReference type="Pfam" id="PF01757">
    <property type="entry name" value="Acyl_transf_3"/>
    <property type="match status" value="1"/>
</dbReference>
<reference evidence="3 4" key="1">
    <citation type="submission" date="2017-05" db="EMBL/GenBank/DDBJ databases">
        <title>Vagococcus spp. assemblies.</title>
        <authorList>
            <person name="Gulvik C.A."/>
        </authorList>
    </citation>
    <scope>NUCLEOTIDE SEQUENCE [LARGE SCALE GENOMIC DNA]</scope>
    <source>
        <strain evidence="3 4">SS1714</strain>
    </source>
</reference>
<dbReference type="GO" id="GO:0016747">
    <property type="term" value="F:acyltransferase activity, transferring groups other than amino-acyl groups"/>
    <property type="evidence" value="ECO:0007669"/>
    <property type="project" value="InterPro"/>
</dbReference>
<keyword evidence="1" id="KW-1133">Transmembrane helix</keyword>
<feature type="transmembrane region" description="Helical" evidence="1">
    <location>
        <begin position="76"/>
        <end position="99"/>
    </location>
</feature>
<keyword evidence="1" id="KW-0472">Membrane</keyword>
<sequence length="394" mass="45469">MTKIINQFTQNRKDCGKVFYEELYSFNERLVVLEKRNISIDFIKIISMFMIIILHLSYKGGLISGAKMNSINYYSFYFILIICFIAVNLFAAVSGYLMIHSKWKLKNLISLWLTVIFYSYLILFIGKFILGFDINTALIVDSLFPMSRNIYWYFSAYVGLYLLIPLINLGIKGLTKQQMKVGLFIIFILGTISTIFKSNPFGLDLGYSALWLACMYFVGAYIRLHIDTHNLKVSSLIIKYLFSIFALFGAVLLTSYANVHFFTRARDVTWFIKYASPFVYVSSIYFFLLALKIPFKNPKINKLILFLSPLTFSVYLLHTHPIIFENLFDHMASKFSNYPLFLAIGIELMLALVIYLSCSFIDFGRSKLFKLLKINLLSEKIATGLTNLTKGIIK</sequence>
<feature type="transmembrane region" description="Helical" evidence="1">
    <location>
        <begin position="150"/>
        <end position="169"/>
    </location>
</feature>
<evidence type="ECO:0000313" key="3">
    <source>
        <dbReference type="EMBL" id="RSU14138.1"/>
    </source>
</evidence>
<proteinExistence type="predicted"/>
<evidence type="ECO:0000313" key="4">
    <source>
        <dbReference type="Proteomes" id="UP000288028"/>
    </source>
</evidence>
<dbReference type="OrthoDB" id="9816377at2"/>